<dbReference type="InterPro" id="IPR029119">
    <property type="entry name" value="MutY_C"/>
</dbReference>
<dbReference type="Gene3D" id="1.10.340.30">
    <property type="entry name" value="Hypothetical protein, domain 2"/>
    <property type="match status" value="1"/>
</dbReference>
<dbReference type="Pfam" id="PF00730">
    <property type="entry name" value="HhH-GPD"/>
    <property type="match status" value="1"/>
</dbReference>
<dbReference type="AlphaFoldDB" id="A0A8J7CCX7"/>
<dbReference type="NCBIfam" id="TIGR01084">
    <property type="entry name" value="mutY"/>
    <property type="match status" value="1"/>
</dbReference>
<dbReference type="InterPro" id="IPR015797">
    <property type="entry name" value="NUDIX_hydrolase-like_dom_sf"/>
</dbReference>
<protein>
    <recommendedName>
        <fullName evidence="6">Adenine DNA glycosylase</fullName>
        <ecNumber evidence="5">3.2.2.31</ecNumber>
    </recommendedName>
</protein>
<evidence type="ECO:0000256" key="3">
    <source>
        <dbReference type="ARBA" id="ARBA00002933"/>
    </source>
</evidence>
<evidence type="ECO:0000256" key="9">
    <source>
        <dbReference type="ARBA" id="ARBA00022763"/>
    </source>
</evidence>
<dbReference type="SMART" id="SM00478">
    <property type="entry name" value="ENDO3c"/>
    <property type="match status" value="1"/>
</dbReference>
<evidence type="ECO:0000313" key="16">
    <source>
        <dbReference type="EMBL" id="MBD3868067.1"/>
    </source>
</evidence>
<evidence type="ECO:0000256" key="12">
    <source>
        <dbReference type="ARBA" id="ARBA00023014"/>
    </source>
</evidence>
<evidence type="ECO:0000256" key="10">
    <source>
        <dbReference type="ARBA" id="ARBA00022801"/>
    </source>
</evidence>
<dbReference type="GO" id="GO:0035485">
    <property type="term" value="F:adenine/guanine mispair binding"/>
    <property type="evidence" value="ECO:0007669"/>
    <property type="project" value="TreeGrafter"/>
</dbReference>
<keyword evidence="10" id="KW-0378">Hydrolase</keyword>
<dbReference type="SUPFAM" id="SSF48150">
    <property type="entry name" value="DNA-glycosylase"/>
    <property type="match status" value="1"/>
</dbReference>
<keyword evidence="14" id="KW-0326">Glycosidase</keyword>
<sequence>MNAGRQASIRKALLGWYRRSARTLPWRSTTDPYAIWVSEIMLQQTQVATVLPYYERFLERFPTITALAAASEEEVLSAWSGLGYYRRARALLAGAKKMIREFKATVPVAVADLMSIPGVGRYTAGAVASIAYHQPEPVLDGNIRRVLARLTGGRIRGDRTGADEAACWELAGGLVEGPDPGDLNQSLMELGATVCTAAEPDCRSCPVMRWCEGYASGNPGEFPVPAKRAAGVKVLAAVAVIGRGDKVLLEKPGDRSPLRGLWDLPALEHRNGADGSAELAAHLLDRHGLEVRSLTPGEEVSHGIMNRRIRLTVYHGTLARGRVAGRKELCWVEPDRLDVTPVSGATLKVLRAVLP</sequence>
<dbReference type="InterPro" id="IPR044298">
    <property type="entry name" value="MIG/MutY"/>
</dbReference>
<dbReference type="EC" id="3.2.2.31" evidence="5"/>
<comment type="function">
    <text evidence="3">Adenine glycosylase active on G-A mispairs. MutY also corrects error-prone DNA synthesis past GO lesions which are due to the oxidatively damaged form of guanine: 7,8-dihydro-8-oxoguanine (8-oxo-dGTP).</text>
</comment>
<dbReference type="GO" id="GO:0006284">
    <property type="term" value="P:base-excision repair"/>
    <property type="evidence" value="ECO:0007669"/>
    <property type="project" value="InterPro"/>
</dbReference>
<comment type="caution">
    <text evidence="16">The sequence shown here is derived from an EMBL/GenBank/DDBJ whole genome shotgun (WGS) entry which is preliminary data.</text>
</comment>
<keyword evidence="12" id="KW-0411">Iron-sulfur</keyword>
<dbReference type="EMBL" id="JACXWD010000021">
    <property type="protein sequence ID" value="MBD3868067.1"/>
    <property type="molecule type" value="Genomic_DNA"/>
</dbReference>
<evidence type="ECO:0000256" key="5">
    <source>
        <dbReference type="ARBA" id="ARBA00012045"/>
    </source>
</evidence>
<dbReference type="InterPro" id="IPR000445">
    <property type="entry name" value="HhH_motif"/>
</dbReference>
<evidence type="ECO:0000256" key="4">
    <source>
        <dbReference type="ARBA" id="ARBA00008343"/>
    </source>
</evidence>
<evidence type="ECO:0000256" key="7">
    <source>
        <dbReference type="ARBA" id="ARBA00022485"/>
    </source>
</evidence>
<evidence type="ECO:0000256" key="8">
    <source>
        <dbReference type="ARBA" id="ARBA00022723"/>
    </source>
</evidence>
<keyword evidence="7" id="KW-0004">4Fe-4S</keyword>
<dbReference type="Gene3D" id="1.10.1670.10">
    <property type="entry name" value="Helix-hairpin-Helix base-excision DNA repair enzymes (C-terminal)"/>
    <property type="match status" value="1"/>
</dbReference>
<name>A0A8J7CCX7_9BACT</name>
<dbReference type="GO" id="GO:0051539">
    <property type="term" value="F:4 iron, 4 sulfur cluster binding"/>
    <property type="evidence" value="ECO:0007669"/>
    <property type="project" value="UniProtKB-KW"/>
</dbReference>
<proteinExistence type="inferred from homology"/>
<dbReference type="PANTHER" id="PTHR42944:SF1">
    <property type="entry name" value="ADENINE DNA GLYCOSYLASE"/>
    <property type="match status" value="1"/>
</dbReference>
<evidence type="ECO:0000256" key="13">
    <source>
        <dbReference type="ARBA" id="ARBA00023204"/>
    </source>
</evidence>
<dbReference type="Proteomes" id="UP000648239">
    <property type="component" value="Unassembled WGS sequence"/>
</dbReference>
<keyword evidence="9" id="KW-0227">DNA damage</keyword>
<dbReference type="GO" id="GO:0034039">
    <property type="term" value="F:8-oxo-7,8-dihydroguanine DNA N-glycosylase activity"/>
    <property type="evidence" value="ECO:0007669"/>
    <property type="project" value="TreeGrafter"/>
</dbReference>
<dbReference type="FunFam" id="1.10.340.30:FF:000002">
    <property type="entry name" value="Adenine DNA glycosylase"/>
    <property type="match status" value="1"/>
</dbReference>
<evidence type="ECO:0000259" key="15">
    <source>
        <dbReference type="SMART" id="SM00478"/>
    </source>
</evidence>
<evidence type="ECO:0000256" key="14">
    <source>
        <dbReference type="ARBA" id="ARBA00023295"/>
    </source>
</evidence>
<evidence type="ECO:0000256" key="1">
    <source>
        <dbReference type="ARBA" id="ARBA00000843"/>
    </source>
</evidence>
<dbReference type="InterPro" id="IPR023170">
    <property type="entry name" value="HhH_base_excis_C"/>
</dbReference>
<dbReference type="SUPFAM" id="SSF55811">
    <property type="entry name" value="Nudix"/>
    <property type="match status" value="1"/>
</dbReference>
<dbReference type="GO" id="GO:0006298">
    <property type="term" value="P:mismatch repair"/>
    <property type="evidence" value="ECO:0007669"/>
    <property type="project" value="TreeGrafter"/>
</dbReference>
<dbReference type="InterPro" id="IPR003265">
    <property type="entry name" value="HhH-GPD_domain"/>
</dbReference>
<evidence type="ECO:0000256" key="6">
    <source>
        <dbReference type="ARBA" id="ARBA00022023"/>
    </source>
</evidence>
<dbReference type="Pfam" id="PF14815">
    <property type="entry name" value="NUDIX_4"/>
    <property type="match status" value="1"/>
</dbReference>
<keyword evidence="8" id="KW-0479">Metal-binding</keyword>
<feature type="domain" description="HhH-GPD" evidence="15">
    <location>
        <begin position="41"/>
        <end position="193"/>
    </location>
</feature>
<dbReference type="InterPro" id="IPR011257">
    <property type="entry name" value="DNA_glycosylase"/>
</dbReference>
<evidence type="ECO:0000256" key="11">
    <source>
        <dbReference type="ARBA" id="ARBA00023004"/>
    </source>
</evidence>
<dbReference type="GO" id="GO:0000701">
    <property type="term" value="F:purine-specific mismatch base pair DNA N-glycosylase activity"/>
    <property type="evidence" value="ECO:0007669"/>
    <property type="project" value="UniProtKB-EC"/>
</dbReference>
<keyword evidence="13" id="KW-0234">DNA repair</keyword>
<evidence type="ECO:0000313" key="17">
    <source>
        <dbReference type="Proteomes" id="UP000648239"/>
    </source>
</evidence>
<dbReference type="InterPro" id="IPR004036">
    <property type="entry name" value="Endonuclease-III-like_CS2"/>
</dbReference>
<gene>
    <name evidence="16" type="primary">mutY</name>
    <name evidence="16" type="ORF">IFK94_08075</name>
</gene>
<dbReference type="CDD" id="cd00056">
    <property type="entry name" value="ENDO3c"/>
    <property type="match status" value="1"/>
</dbReference>
<reference evidence="16 17" key="1">
    <citation type="submission" date="2020-08" db="EMBL/GenBank/DDBJ databases">
        <title>Acidobacteriota in marine sediments use diverse sulfur dissimilation pathways.</title>
        <authorList>
            <person name="Wasmund K."/>
        </authorList>
    </citation>
    <scope>NUCLEOTIDE SEQUENCE [LARGE SCALE GENOMIC DNA]</scope>
    <source>
        <strain evidence="16">MAG AM4</strain>
    </source>
</reference>
<dbReference type="PROSITE" id="PS01155">
    <property type="entry name" value="ENDONUCLEASE_III_2"/>
    <property type="match status" value="1"/>
</dbReference>
<comment type="catalytic activity">
    <reaction evidence="1">
        <text>Hydrolyzes free adenine bases from 7,8-dihydro-8-oxoguanine:adenine mismatched double-stranded DNA, leaving an apurinic site.</text>
        <dbReference type="EC" id="3.2.2.31"/>
    </reaction>
</comment>
<organism evidence="16 17">
    <name type="scientific">Candidatus Polarisedimenticola svalbardensis</name>
    <dbReference type="NCBI Taxonomy" id="2886004"/>
    <lineage>
        <taxon>Bacteria</taxon>
        <taxon>Pseudomonadati</taxon>
        <taxon>Acidobacteriota</taxon>
        <taxon>Candidatus Polarisedimenticolia</taxon>
        <taxon>Candidatus Polarisedimenticolales</taxon>
        <taxon>Candidatus Polarisedimenticolaceae</taxon>
        <taxon>Candidatus Polarisedimenticola</taxon>
    </lineage>
</organism>
<dbReference type="GO" id="GO:0046872">
    <property type="term" value="F:metal ion binding"/>
    <property type="evidence" value="ECO:0007669"/>
    <property type="project" value="UniProtKB-KW"/>
</dbReference>
<accession>A0A8J7CCX7</accession>
<dbReference type="Pfam" id="PF00633">
    <property type="entry name" value="HHH"/>
    <property type="match status" value="1"/>
</dbReference>
<comment type="cofactor">
    <cofactor evidence="2">
        <name>[4Fe-4S] cluster</name>
        <dbReference type="ChEBI" id="CHEBI:49883"/>
    </cofactor>
</comment>
<dbReference type="InterPro" id="IPR005760">
    <property type="entry name" value="A/G_AdeGlyc_MutY"/>
</dbReference>
<comment type="similarity">
    <text evidence="4">Belongs to the Nth/MutY family.</text>
</comment>
<dbReference type="PANTHER" id="PTHR42944">
    <property type="entry name" value="ADENINE DNA GLYCOSYLASE"/>
    <property type="match status" value="1"/>
</dbReference>
<dbReference type="Gene3D" id="3.90.79.10">
    <property type="entry name" value="Nucleoside Triphosphate Pyrophosphohydrolase"/>
    <property type="match status" value="1"/>
</dbReference>
<evidence type="ECO:0000256" key="2">
    <source>
        <dbReference type="ARBA" id="ARBA00001966"/>
    </source>
</evidence>
<dbReference type="GO" id="GO:0032357">
    <property type="term" value="F:oxidized purine DNA binding"/>
    <property type="evidence" value="ECO:0007669"/>
    <property type="project" value="TreeGrafter"/>
</dbReference>
<keyword evidence="11" id="KW-0408">Iron</keyword>